<organism evidence="6">
    <name type="scientific">mine drainage metagenome</name>
    <dbReference type="NCBI Taxonomy" id="410659"/>
    <lineage>
        <taxon>unclassified sequences</taxon>
        <taxon>metagenomes</taxon>
        <taxon>ecological metagenomes</taxon>
    </lineage>
</organism>
<dbReference type="Gene3D" id="3.40.50.1580">
    <property type="entry name" value="Nucleoside phosphorylase domain"/>
    <property type="match status" value="1"/>
</dbReference>
<dbReference type="EMBL" id="CABL01000016">
    <property type="protein sequence ID" value="CBH75866.1"/>
    <property type="molecule type" value="Genomic_DNA"/>
</dbReference>
<sequence length="265" mass="29173">MQTNEQADIGVFGGSGFYSLIENARELWIETPYGAPSDRVALGEIAGKRVAFLPRHGKDHRFPPQAINYRANLYAMKMLGVSRIIAPTACGSLAVHVKPGSMVVADQVVDRTTGRRDTFFDGPITTHVSFADPYCPTLRGIAVKSLVELGIETHERGTVVVIQGPRFSTRAESKWFQSQGWEVINMTQYPESYLARELEICYANISLITDYDVGLEGMSPVSHAEVMKVFASNNERVKAALGKIIERIDLHGDCSCRHALDGARG</sequence>
<dbReference type="FunFam" id="3.40.50.1580:FF:000012">
    <property type="entry name" value="Probable 6-oxopurine nucleoside phosphorylase"/>
    <property type="match status" value="1"/>
</dbReference>
<dbReference type="GO" id="GO:0006166">
    <property type="term" value="P:purine ribonucleoside salvage"/>
    <property type="evidence" value="ECO:0007669"/>
    <property type="project" value="UniProtKB-KW"/>
</dbReference>
<keyword evidence="4" id="KW-0660">Purine salvage</keyword>
<evidence type="ECO:0000256" key="2">
    <source>
        <dbReference type="ARBA" id="ARBA00022676"/>
    </source>
</evidence>
<dbReference type="HAMAP" id="MF_01963">
    <property type="entry name" value="MTAP"/>
    <property type="match status" value="1"/>
</dbReference>
<name>E6PHC8_9ZZZZ</name>
<dbReference type="CDD" id="cd09010">
    <property type="entry name" value="MTAP_SsMTAPII_like_MTIP"/>
    <property type="match status" value="1"/>
</dbReference>
<dbReference type="AlphaFoldDB" id="E6PHC8"/>
<dbReference type="NCBIfam" id="NF005876">
    <property type="entry name" value="PRK07823.1"/>
    <property type="match status" value="1"/>
</dbReference>
<dbReference type="GO" id="GO:0005829">
    <property type="term" value="C:cytosol"/>
    <property type="evidence" value="ECO:0007669"/>
    <property type="project" value="TreeGrafter"/>
</dbReference>
<gene>
    <name evidence="6" type="ORF">CARN1_1264</name>
</gene>
<comment type="caution">
    <text evidence="6">The sequence shown here is derived from an EMBL/GenBank/DDBJ whole genome shotgun (WGS) entry which is preliminary data.</text>
</comment>
<comment type="similarity">
    <text evidence="1">Belongs to the PNP/MTAP phosphorylase family.</text>
</comment>
<dbReference type="NCBIfam" id="TIGR01694">
    <property type="entry name" value="MTAP"/>
    <property type="match status" value="1"/>
</dbReference>
<dbReference type="InterPro" id="IPR018099">
    <property type="entry name" value="Purine_phosphorylase-2_CS"/>
</dbReference>
<protein>
    <recommendedName>
        <fullName evidence="5">Nucleoside phosphorylase domain-containing protein</fullName>
    </recommendedName>
</protein>
<evidence type="ECO:0000313" key="6">
    <source>
        <dbReference type="EMBL" id="CBH75866.1"/>
    </source>
</evidence>
<dbReference type="InterPro" id="IPR010044">
    <property type="entry name" value="MTAP"/>
</dbReference>
<proteinExistence type="inferred from homology"/>
<evidence type="ECO:0000259" key="5">
    <source>
        <dbReference type="Pfam" id="PF01048"/>
    </source>
</evidence>
<reference evidence="6" key="1">
    <citation type="submission" date="2009-10" db="EMBL/GenBank/DDBJ databases">
        <title>Diversity of trophic interactions inside an arsenic-rich microbial ecosystem.</title>
        <authorList>
            <person name="Bertin P.N."/>
            <person name="Heinrich-Salmeron A."/>
            <person name="Pelletier E."/>
            <person name="Goulhen-Chollet F."/>
            <person name="Arsene-Ploetze F."/>
            <person name="Gallien S."/>
            <person name="Calteau A."/>
            <person name="Vallenet D."/>
            <person name="Casiot C."/>
            <person name="Chane-Woon-Ming B."/>
            <person name="Giloteaux L."/>
            <person name="Barakat M."/>
            <person name="Bonnefoy V."/>
            <person name="Bruneel O."/>
            <person name="Chandler M."/>
            <person name="Cleiss J."/>
            <person name="Duran R."/>
            <person name="Elbaz-Poulichet F."/>
            <person name="Fonknechten N."/>
            <person name="Lauga B."/>
            <person name="Mornico D."/>
            <person name="Ortet P."/>
            <person name="Schaeffer C."/>
            <person name="Siguier P."/>
            <person name="Alexander Thil Smith A."/>
            <person name="Van Dorsselaer A."/>
            <person name="Weissenbach J."/>
            <person name="Medigue C."/>
            <person name="Le Paslier D."/>
        </authorList>
    </citation>
    <scope>NUCLEOTIDE SEQUENCE</scope>
</reference>
<keyword evidence="2" id="KW-0328">Glycosyltransferase</keyword>
<dbReference type="InterPro" id="IPR000845">
    <property type="entry name" value="Nucleoside_phosphorylase_d"/>
</dbReference>
<evidence type="ECO:0000256" key="1">
    <source>
        <dbReference type="ARBA" id="ARBA00006751"/>
    </source>
</evidence>
<dbReference type="GO" id="GO:0017061">
    <property type="term" value="F:S-methyl-5-thioadenosine phosphorylase activity"/>
    <property type="evidence" value="ECO:0007669"/>
    <property type="project" value="InterPro"/>
</dbReference>
<dbReference type="PANTHER" id="PTHR42679:SF2">
    <property type="entry name" value="S-METHYL-5'-THIOADENOSINE PHOSPHORYLASE"/>
    <property type="match status" value="1"/>
</dbReference>
<keyword evidence="3" id="KW-0808">Transferase</keyword>
<dbReference type="GO" id="GO:0019509">
    <property type="term" value="P:L-methionine salvage from methylthioadenosine"/>
    <property type="evidence" value="ECO:0007669"/>
    <property type="project" value="TreeGrafter"/>
</dbReference>
<dbReference type="SUPFAM" id="SSF53167">
    <property type="entry name" value="Purine and uridine phosphorylases"/>
    <property type="match status" value="1"/>
</dbReference>
<evidence type="ECO:0000256" key="4">
    <source>
        <dbReference type="ARBA" id="ARBA00022726"/>
    </source>
</evidence>
<evidence type="ECO:0000256" key="3">
    <source>
        <dbReference type="ARBA" id="ARBA00022679"/>
    </source>
</evidence>
<dbReference type="Pfam" id="PF01048">
    <property type="entry name" value="PNP_UDP_1"/>
    <property type="match status" value="1"/>
</dbReference>
<dbReference type="PANTHER" id="PTHR42679">
    <property type="entry name" value="S-METHYL-5'-THIOADENOSINE PHOSPHORYLASE"/>
    <property type="match status" value="1"/>
</dbReference>
<dbReference type="InterPro" id="IPR035994">
    <property type="entry name" value="Nucleoside_phosphorylase_sf"/>
</dbReference>
<accession>E6PHC8</accession>
<feature type="domain" description="Nucleoside phosphorylase" evidence="5">
    <location>
        <begin position="9"/>
        <end position="245"/>
    </location>
</feature>
<dbReference type="PROSITE" id="PS01240">
    <property type="entry name" value="PNP_MTAP_2"/>
    <property type="match status" value="1"/>
</dbReference>